<feature type="compositionally biased region" description="Acidic residues" evidence="1">
    <location>
        <begin position="134"/>
        <end position="143"/>
    </location>
</feature>
<feature type="compositionally biased region" description="Polar residues" evidence="1">
    <location>
        <begin position="486"/>
        <end position="503"/>
    </location>
</feature>
<protein>
    <submittedName>
        <fullName evidence="2">Uncharacterized protein</fullName>
    </submittedName>
</protein>
<evidence type="ECO:0000256" key="1">
    <source>
        <dbReference type="SAM" id="MobiDB-lite"/>
    </source>
</evidence>
<gene>
    <name evidence="2" type="ORF">Tco_0726094</name>
</gene>
<sequence>MIIYYLGSTSDVHKRPESPCHLPGDDFLLGNLKFISKGETNEVFGMAIPKQLITQAIQQSSYYLKYLEMVAKNTKKTPQDSASKQPEPATKRAPPKKPTTTTPVKPTKPPSSKQPKSPTKKPSKHDEAQQEYVPQEEGDDPDLELIRRYFGCASEKGEWDPVSKTTTKLPEVVGKERTESETEAAAPKGDKELGEVDSSTVSSGVSIPVSTQGQAGSDPEKAHEALAGPDPEPMQEDQTGSDSGKRTKDTDNFGDQFLYDKPIEDDQEKSKVVDESDSTIPDPSHQAVTSTPPVIAPVTDFSSPKPSSLVTPPPINTEATTITTSLPEITPFIALPLKWQRLEQEMSLKILERHTADLIEKYSVLPGPESIKNQESEKSQKEIIKIKKEQGEEKQESTYSIRSTDKVALEEFDLKSALFKHMNKNKTANRNPANYHLYHAHIEAQAGSNQGKSSKRRRHDSGASGSAQPPTKDDEQSSKKPRESDASASKQHPALTSTGWQITDTRDAVDNSSMHRYDPESEHSEQSSDDIPMQDEGHVSDLEDTDNAHIPKVSTTTWFKPIPEGERPATPEPEWTIPPNDFPEPENNWANTYATTYQVPAENKLQRKTYDIGSFIKWFCRRTGKKKLCKADLEGPAFNLVKAFHKNNVFLQYQMDECHKLLTNKVDLGNPEGHQILRNIYEPLPLGGPPGQVTIQPQFFFNKDLDYLLTGDKERKIALSISKLKAARYLDFGLEELVPSLWVESERDYDISAAYGITHWWFRRKEFYINKHSEPSDREAVRSQMRILSVISVKVFEKYGYNYLREIILRRADYQEYKISEKDFKNLHPNDFEDLFLLNIQEKLNHLPKTDKTSLHTAVNMWIRNLVIRNRVGDLQLGIESYQTKINLERPNWDAADYYFKEDYTIVPKPRAVIYRDRNDQRKLMRLNEIHKFSDGTLTRVMEKLDQMVKDFRLFEYNKGMETRKWSEDDKRRSKDFITAIEKRLQIRRIFRSLESFVGGRIRDIDYRLINRTT</sequence>
<feature type="compositionally biased region" description="Low complexity" evidence="1">
    <location>
        <begin position="98"/>
        <end position="117"/>
    </location>
</feature>
<evidence type="ECO:0000313" key="2">
    <source>
        <dbReference type="EMBL" id="GJS76213.1"/>
    </source>
</evidence>
<comment type="caution">
    <text evidence="2">The sequence shown here is derived from an EMBL/GenBank/DDBJ whole genome shotgun (WGS) entry which is preliminary data.</text>
</comment>
<evidence type="ECO:0000313" key="3">
    <source>
        <dbReference type="Proteomes" id="UP001151760"/>
    </source>
</evidence>
<feature type="compositionally biased region" description="Basic and acidic residues" evidence="1">
    <location>
        <begin position="535"/>
        <end position="549"/>
    </location>
</feature>
<feature type="region of interest" description="Disordered" evidence="1">
    <location>
        <begin position="75"/>
        <end position="315"/>
    </location>
</feature>
<proteinExistence type="predicted"/>
<name>A0ABQ4YEN7_9ASTR</name>
<accession>A0ABQ4YEN7</accession>
<reference evidence="2" key="2">
    <citation type="submission" date="2022-01" db="EMBL/GenBank/DDBJ databases">
        <authorList>
            <person name="Yamashiro T."/>
            <person name="Shiraishi A."/>
            <person name="Satake H."/>
            <person name="Nakayama K."/>
        </authorList>
    </citation>
    <scope>NUCLEOTIDE SEQUENCE</scope>
</reference>
<reference evidence="2" key="1">
    <citation type="journal article" date="2022" name="Int. J. Mol. Sci.">
        <title>Draft Genome of Tanacetum Coccineum: Genomic Comparison of Closely Related Tanacetum-Family Plants.</title>
        <authorList>
            <person name="Yamashiro T."/>
            <person name="Shiraishi A."/>
            <person name="Nakayama K."/>
            <person name="Satake H."/>
        </authorList>
    </citation>
    <scope>NUCLEOTIDE SEQUENCE</scope>
</reference>
<feature type="region of interest" description="Disordered" evidence="1">
    <location>
        <begin position="446"/>
        <end position="577"/>
    </location>
</feature>
<feature type="compositionally biased region" description="Basic and acidic residues" evidence="1">
    <location>
        <begin position="261"/>
        <end position="274"/>
    </location>
</feature>
<dbReference type="Proteomes" id="UP001151760">
    <property type="component" value="Unassembled WGS sequence"/>
</dbReference>
<dbReference type="EMBL" id="BQNB010010359">
    <property type="protein sequence ID" value="GJS76213.1"/>
    <property type="molecule type" value="Genomic_DNA"/>
</dbReference>
<feature type="compositionally biased region" description="Polar residues" evidence="1">
    <location>
        <begin position="300"/>
        <end position="310"/>
    </location>
</feature>
<keyword evidence="3" id="KW-1185">Reference proteome</keyword>
<feature type="compositionally biased region" description="Basic and acidic residues" evidence="1">
    <location>
        <begin position="504"/>
        <end position="526"/>
    </location>
</feature>
<feature type="compositionally biased region" description="Polar residues" evidence="1">
    <location>
        <begin position="197"/>
        <end position="215"/>
    </location>
</feature>
<feature type="compositionally biased region" description="Basic and acidic residues" evidence="1">
    <location>
        <begin position="471"/>
        <end position="485"/>
    </location>
</feature>
<feature type="compositionally biased region" description="Polar residues" evidence="1">
    <location>
        <begin position="278"/>
        <end position="292"/>
    </location>
</feature>
<organism evidence="2 3">
    <name type="scientific">Tanacetum coccineum</name>
    <dbReference type="NCBI Taxonomy" id="301880"/>
    <lineage>
        <taxon>Eukaryota</taxon>
        <taxon>Viridiplantae</taxon>
        <taxon>Streptophyta</taxon>
        <taxon>Embryophyta</taxon>
        <taxon>Tracheophyta</taxon>
        <taxon>Spermatophyta</taxon>
        <taxon>Magnoliopsida</taxon>
        <taxon>eudicotyledons</taxon>
        <taxon>Gunneridae</taxon>
        <taxon>Pentapetalae</taxon>
        <taxon>asterids</taxon>
        <taxon>campanulids</taxon>
        <taxon>Asterales</taxon>
        <taxon>Asteraceae</taxon>
        <taxon>Asteroideae</taxon>
        <taxon>Anthemideae</taxon>
        <taxon>Anthemidinae</taxon>
        <taxon>Tanacetum</taxon>
    </lineage>
</organism>